<name>A0A226F3V9_FOLCA</name>
<gene>
    <name evidence="2" type="ORF">Fcan01_00365</name>
</gene>
<proteinExistence type="predicted"/>
<dbReference type="InterPro" id="IPR011990">
    <property type="entry name" value="TPR-like_helical_dom_sf"/>
</dbReference>
<dbReference type="PROSITE" id="PS50280">
    <property type="entry name" value="SET"/>
    <property type="match status" value="1"/>
</dbReference>
<dbReference type="InterPro" id="IPR053209">
    <property type="entry name" value="Gramillin-biosynth_MTr"/>
</dbReference>
<dbReference type="Pfam" id="PF00856">
    <property type="entry name" value="SET"/>
    <property type="match status" value="1"/>
</dbReference>
<sequence>MRLALFNYSVEARMGKSDFEAVLPLGTVLIVKNPVFKKSSPALPIIGLIVMPVFGLIVENPADVEILSQKRMQALFPGVHWKSDLSQESRALFNSPLVWEFPPGQSYLDIATKLKNVGNKAFVENRTTDAIRFYDLALEYLSVEGEDEKTPAASTLLVDILSNKAAALIKLECFNPALVCTEKVLGIKNAHVKSIYRHAKALIGLGRYSEGGEFLDEKISQLGGEENKDILRLRSIVPELGKRPGKNVVIAVRIPRIVVIDTEFNTDGRGGTRQVIHNQNQPQEPLPVGMIDRISEFRGPIQLGKSSIGEGDGFFATQDLEPGTILFFGKPFAGLFVESRERKAFTLNAITHEYLVGIMANKIRLDPDLGRDLYTLWAGPELKSLTENDMQITKVDIARIRNICDINHRSNNFEKDREALISCGIWVPLSKIKHSCIDANVMCNHHDSSFVLMVTAFKKVKKGEEILASYVDPLQPLARKDYMDSLGVICKCRLCKLDLSESSAVIARREKLLGSLAFDAMTNLYPSCPHILARDLATITELENLHEGSPDLNLALADPRVHGVGLALFGQQRYVECLAMLTKIYAVFGNIATNHQHSIIATGILICCMKTEKEKAVLERWAEKLRKHCILGAGTLQEVREGSEPTIPEELKKFGIEFFNDVD</sequence>
<dbReference type="OrthoDB" id="5945798at2759"/>
<dbReference type="InterPro" id="IPR046341">
    <property type="entry name" value="SET_dom_sf"/>
</dbReference>
<dbReference type="AlphaFoldDB" id="A0A226F3V9"/>
<feature type="domain" description="SET" evidence="1">
    <location>
        <begin position="299"/>
        <end position="471"/>
    </location>
</feature>
<dbReference type="Gene3D" id="2.170.270.10">
    <property type="entry name" value="SET domain"/>
    <property type="match status" value="1"/>
</dbReference>
<dbReference type="GO" id="GO:0016853">
    <property type="term" value="F:isomerase activity"/>
    <property type="evidence" value="ECO:0007669"/>
    <property type="project" value="UniProtKB-KW"/>
</dbReference>
<dbReference type="PANTHER" id="PTHR47643:SF2">
    <property type="entry name" value="TPR DOMAIN PROTEIN (AFU_ORTHOLOGUE AFUA_5G12710)"/>
    <property type="match status" value="1"/>
</dbReference>
<dbReference type="SUPFAM" id="SSF48452">
    <property type="entry name" value="TPR-like"/>
    <property type="match status" value="1"/>
</dbReference>
<evidence type="ECO:0000313" key="3">
    <source>
        <dbReference type="Proteomes" id="UP000198287"/>
    </source>
</evidence>
<comment type="caution">
    <text evidence="2">The sequence shown here is derived from an EMBL/GenBank/DDBJ whole genome shotgun (WGS) entry which is preliminary data.</text>
</comment>
<dbReference type="Gene3D" id="1.25.40.10">
    <property type="entry name" value="Tetratricopeptide repeat domain"/>
    <property type="match status" value="1"/>
</dbReference>
<protein>
    <submittedName>
        <fullName evidence="2">Peptidyl-prolyl cis-trans isomerase PASTICCINO1</fullName>
    </submittedName>
</protein>
<accession>A0A226F3V9</accession>
<keyword evidence="3" id="KW-1185">Reference proteome</keyword>
<dbReference type="GO" id="GO:0008276">
    <property type="term" value="F:protein methyltransferase activity"/>
    <property type="evidence" value="ECO:0007669"/>
    <property type="project" value="UniProtKB-ARBA"/>
</dbReference>
<keyword evidence="2" id="KW-0413">Isomerase</keyword>
<dbReference type="EMBL" id="LNIX01000001">
    <property type="protein sequence ID" value="OXA64463.1"/>
    <property type="molecule type" value="Genomic_DNA"/>
</dbReference>
<organism evidence="2 3">
    <name type="scientific">Folsomia candida</name>
    <name type="common">Springtail</name>
    <dbReference type="NCBI Taxonomy" id="158441"/>
    <lineage>
        <taxon>Eukaryota</taxon>
        <taxon>Metazoa</taxon>
        <taxon>Ecdysozoa</taxon>
        <taxon>Arthropoda</taxon>
        <taxon>Hexapoda</taxon>
        <taxon>Collembola</taxon>
        <taxon>Entomobryomorpha</taxon>
        <taxon>Isotomoidea</taxon>
        <taxon>Isotomidae</taxon>
        <taxon>Proisotominae</taxon>
        <taxon>Folsomia</taxon>
    </lineage>
</organism>
<reference evidence="2 3" key="1">
    <citation type="submission" date="2015-12" db="EMBL/GenBank/DDBJ databases">
        <title>The genome of Folsomia candida.</title>
        <authorList>
            <person name="Faddeeva A."/>
            <person name="Derks M.F."/>
            <person name="Anvar Y."/>
            <person name="Smit S."/>
            <person name="Van Straalen N."/>
            <person name="Roelofs D."/>
        </authorList>
    </citation>
    <scope>NUCLEOTIDE SEQUENCE [LARGE SCALE GENOMIC DNA]</scope>
    <source>
        <strain evidence="2 3">VU population</strain>
        <tissue evidence="2">Whole body</tissue>
    </source>
</reference>
<evidence type="ECO:0000259" key="1">
    <source>
        <dbReference type="PROSITE" id="PS50280"/>
    </source>
</evidence>
<dbReference type="SUPFAM" id="SSF82199">
    <property type="entry name" value="SET domain"/>
    <property type="match status" value="1"/>
</dbReference>
<dbReference type="GO" id="GO:0008170">
    <property type="term" value="F:N-methyltransferase activity"/>
    <property type="evidence" value="ECO:0007669"/>
    <property type="project" value="UniProtKB-ARBA"/>
</dbReference>
<dbReference type="PANTHER" id="PTHR47643">
    <property type="entry name" value="TPR DOMAIN PROTEIN (AFU_ORTHOLOGUE AFUA_5G12710)"/>
    <property type="match status" value="1"/>
</dbReference>
<dbReference type="Proteomes" id="UP000198287">
    <property type="component" value="Unassembled WGS sequence"/>
</dbReference>
<dbReference type="GO" id="GO:0008757">
    <property type="term" value="F:S-adenosylmethionine-dependent methyltransferase activity"/>
    <property type="evidence" value="ECO:0007669"/>
    <property type="project" value="UniProtKB-ARBA"/>
</dbReference>
<dbReference type="STRING" id="158441.A0A226F3V9"/>
<evidence type="ECO:0000313" key="2">
    <source>
        <dbReference type="EMBL" id="OXA64463.1"/>
    </source>
</evidence>
<dbReference type="InterPro" id="IPR001214">
    <property type="entry name" value="SET_dom"/>
</dbReference>